<dbReference type="AlphaFoldDB" id="A0A8J7LBL7"/>
<comment type="caution">
    <text evidence="4">The sequence shown here is derived from an EMBL/GenBank/DDBJ whole genome shotgun (WGS) entry which is preliminary data.</text>
</comment>
<evidence type="ECO:0000256" key="3">
    <source>
        <dbReference type="SAM" id="MobiDB-lite"/>
    </source>
</evidence>
<dbReference type="GO" id="GO:0043190">
    <property type="term" value="C:ATP-binding cassette (ABC) transporter complex"/>
    <property type="evidence" value="ECO:0007669"/>
    <property type="project" value="InterPro"/>
</dbReference>
<dbReference type="NCBIfam" id="TIGR01098">
    <property type="entry name" value="3A0109s03R"/>
    <property type="match status" value="1"/>
</dbReference>
<feature type="region of interest" description="Disordered" evidence="3">
    <location>
        <begin position="90"/>
        <end position="121"/>
    </location>
</feature>
<accession>A0A8J7LBL7</accession>
<dbReference type="RefSeq" id="WP_198127640.1">
    <property type="nucleotide sequence ID" value="NZ_JAECZC010000075.1"/>
</dbReference>
<name>A0A8J7LBL7_9NOST</name>
<proteinExistence type="inferred from homology"/>
<gene>
    <name evidence="4" type="primary">phnD</name>
    <name evidence="4" type="ORF">I8748_27430</name>
</gene>
<dbReference type="Gene3D" id="3.40.190.10">
    <property type="entry name" value="Periplasmic binding protein-like II"/>
    <property type="match status" value="2"/>
</dbReference>
<evidence type="ECO:0000313" key="4">
    <source>
        <dbReference type="EMBL" id="MBH8565855.1"/>
    </source>
</evidence>
<organism evidence="4 5">
    <name type="scientific">Amazonocrinis nigriterrae CENA67</name>
    <dbReference type="NCBI Taxonomy" id="2794033"/>
    <lineage>
        <taxon>Bacteria</taxon>
        <taxon>Bacillati</taxon>
        <taxon>Cyanobacteriota</taxon>
        <taxon>Cyanophyceae</taxon>
        <taxon>Nostocales</taxon>
        <taxon>Nostocaceae</taxon>
        <taxon>Amazonocrinis</taxon>
        <taxon>Amazonocrinis nigriterrae</taxon>
    </lineage>
</organism>
<evidence type="ECO:0000256" key="1">
    <source>
        <dbReference type="ARBA" id="ARBA00007162"/>
    </source>
</evidence>
<dbReference type="PANTHER" id="PTHR35841">
    <property type="entry name" value="PHOSPHONATES-BINDING PERIPLASMIC PROTEIN"/>
    <property type="match status" value="1"/>
</dbReference>
<reference evidence="4 5" key="1">
    <citation type="journal article" date="2021" name="Int. J. Syst. Evol. Microbiol.">
        <title>Amazonocrinis nigriterrae gen. nov., sp. nov., Atlanticothrix silvestris gen. nov., sp. nov. and Dendronalium phyllosphericum gen. nov., sp. nov., nostocacean cyanobacteria from Brazilian environments.</title>
        <authorList>
            <person name="Alvarenga D.O."/>
            <person name="Andreote A.P.D."/>
            <person name="Branco L.H.Z."/>
            <person name="Delbaje E."/>
            <person name="Cruz R.B."/>
            <person name="Varani A.M."/>
            <person name="Fiore M.F."/>
        </authorList>
    </citation>
    <scope>NUCLEOTIDE SEQUENCE [LARGE SCALE GENOMIC DNA]</scope>
    <source>
        <strain evidence="4 5">CENA67</strain>
    </source>
</reference>
<keyword evidence="5" id="KW-1185">Reference proteome</keyword>
<comment type="similarity">
    <text evidence="1">Belongs to the phosphate/phosphite/phosphonate binding protein family.</text>
</comment>
<evidence type="ECO:0000256" key="2">
    <source>
        <dbReference type="ARBA" id="ARBA00022729"/>
    </source>
</evidence>
<dbReference type="EMBL" id="JAECZC010000075">
    <property type="protein sequence ID" value="MBH8565855.1"/>
    <property type="molecule type" value="Genomic_DNA"/>
</dbReference>
<dbReference type="GO" id="GO:0055085">
    <property type="term" value="P:transmembrane transport"/>
    <property type="evidence" value="ECO:0007669"/>
    <property type="project" value="InterPro"/>
</dbReference>
<dbReference type="InterPro" id="IPR005770">
    <property type="entry name" value="PhnD"/>
</dbReference>
<keyword evidence="2" id="KW-0732">Signal</keyword>
<dbReference type="PANTHER" id="PTHR35841:SF1">
    <property type="entry name" value="PHOSPHONATES-BINDING PERIPLASMIC PROTEIN"/>
    <property type="match status" value="1"/>
</dbReference>
<dbReference type="Proteomes" id="UP000632766">
    <property type="component" value="Unassembled WGS sequence"/>
</dbReference>
<sequence length="360" mass="40131">MEKCIDTHRLTPKHRLLSKSRVLFLAMVMALLGAGCTEKVSGSHQSVVEKASATSKYHLSTLKIGVLPAQSRTEQERMIKSLKEYLEQSFERKVDTESPANTLEGQGRRERQGTQGTQKTQKVQSVSTISFDFQISKDYKEIIDLLVEDKLDMAYLGPLGYVEAVEQGAKVEPLVTAIDKYTRQPWYRSCILVKQDSPIKTLKDLKGKRISFVDTSSTSGYLMPLATFHKLGINPQRDFAQVIYAGSHNNSMDALQNGIVDAAATNIPSYLKYQKSGKLKHQSWKVLWESAPITNSPIVVSKKLPPELIQQLKQTFINSPDGLEDITGIESAGYTLVNPSDYASIQQLHKDLKSISIPAK</sequence>
<dbReference type="Pfam" id="PF12974">
    <property type="entry name" value="Phosphonate-bd"/>
    <property type="match status" value="1"/>
</dbReference>
<evidence type="ECO:0000313" key="5">
    <source>
        <dbReference type="Proteomes" id="UP000632766"/>
    </source>
</evidence>
<dbReference type="SUPFAM" id="SSF53850">
    <property type="entry name" value="Periplasmic binding protein-like II"/>
    <property type="match status" value="1"/>
</dbReference>
<protein>
    <submittedName>
        <fullName evidence="4">Phosphate/phosphite/phosphonate ABC transporter substrate-binding protein</fullName>
    </submittedName>
</protein>